<dbReference type="EMBL" id="JAUIZM010000010">
    <property type="protein sequence ID" value="KAK1362131.1"/>
    <property type="molecule type" value="Genomic_DNA"/>
</dbReference>
<gene>
    <name evidence="6" type="ORF">POM88_046605</name>
    <name evidence="5" type="ORF">POM88_054839</name>
</gene>
<name>A0AAD8GMF7_9APIA</name>
<comment type="caution">
    <text evidence="5">The sequence shown here is derived from an EMBL/GenBank/DDBJ whole genome shotgun (WGS) entry which is preliminary data.</text>
</comment>
<evidence type="ECO:0000313" key="7">
    <source>
        <dbReference type="Proteomes" id="UP001237642"/>
    </source>
</evidence>
<evidence type="ECO:0000256" key="4">
    <source>
        <dbReference type="ARBA" id="ARBA00022803"/>
    </source>
</evidence>
<dbReference type="PANTHER" id="PTHR16263">
    <property type="entry name" value="TETRATRICOPEPTIDE REPEAT PROTEIN 38"/>
    <property type="match status" value="1"/>
</dbReference>
<organism evidence="5 7">
    <name type="scientific">Heracleum sosnowskyi</name>
    <dbReference type="NCBI Taxonomy" id="360622"/>
    <lineage>
        <taxon>Eukaryota</taxon>
        <taxon>Viridiplantae</taxon>
        <taxon>Streptophyta</taxon>
        <taxon>Embryophyta</taxon>
        <taxon>Tracheophyta</taxon>
        <taxon>Spermatophyta</taxon>
        <taxon>Magnoliopsida</taxon>
        <taxon>eudicotyledons</taxon>
        <taxon>Gunneridae</taxon>
        <taxon>Pentapetalae</taxon>
        <taxon>asterids</taxon>
        <taxon>campanulids</taxon>
        <taxon>Apiales</taxon>
        <taxon>Apiaceae</taxon>
        <taxon>Apioideae</taxon>
        <taxon>apioid superclade</taxon>
        <taxon>Tordylieae</taxon>
        <taxon>Tordyliinae</taxon>
        <taxon>Heracleum</taxon>
    </lineage>
</organism>
<protein>
    <recommendedName>
        <fullName evidence="2">Tetratricopeptide repeat protein 38</fullName>
    </recommendedName>
</protein>
<evidence type="ECO:0000256" key="1">
    <source>
        <dbReference type="ARBA" id="ARBA00005857"/>
    </source>
</evidence>
<dbReference type="AlphaFoldDB" id="A0AAD8GMF7"/>
<comment type="similarity">
    <text evidence="1">Belongs to the TTC38 family.</text>
</comment>
<proteinExistence type="inferred from homology"/>
<keyword evidence="4" id="KW-0802">TPR repeat</keyword>
<dbReference type="Gene3D" id="1.25.40.10">
    <property type="entry name" value="Tetratricopeptide repeat domain"/>
    <property type="match status" value="1"/>
</dbReference>
<reference evidence="5" key="1">
    <citation type="submission" date="2023-02" db="EMBL/GenBank/DDBJ databases">
        <title>Genome of toxic invasive species Heracleum sosnowskyi carries increased number of genes despite the absence of recent whole-genome duplications.</title>
        <authorList>
            <person name="Schelkunov M."/>
            <person name="Shtratnikova V."/>
            <person name="Makarenko M."/>
            <person name="Klepikova A."/>
            <person name="Omelchenko D."/>
            <person name="Novikova G."/>
            <person name="Obukhova E."/>
            <person name="Bogdanov V."/>
            <person name="Penin A."/>
            <person name="Logacheva M."/>
        </authorList>
    </citation>
    <scope>NUCLEOTIDE SEQUENCE</scope>
    <source>
        <strain evidence="5">Hsosn_3</strain>
        <tissue evidence="5">Leaf</tissue>
    </source>
</reference>
<dbReference type="InterPro" id="IPR011990">
    <property type="entry name" value="TPR-like_helical_dom_sf"/>
</dbReference>
<dbReference type="InterPro" id="IPR033891">
    <property type="entry name" value="TTC38"/>
</dbReference>
<dbReference type="PANTHER" id="PTHR16263:SF4">
    <property type="entry name" value="TETRATRICOPEPTIDE REPEAT PROTEIN 38"/>
    <property type="match status" value="1"/>
</dbReference>
<dbReference type="EMBL" id="JAUIZM010000103">
    <property type="protein sequence ID" value="KAK1349205.1"/>
    <property type="molecule type" value="Genomic_DNA"/>
</dbReference>
<keyword evidence="3" id="KW-0677">Repeat</keyword>
<evidence type="ECO:0000313" key="6">
    <source>
        <dbReference type="EMBL" id="KAK1362131.1"/>
    </source>
</evidence>
<evidence type="ECO:0000313" key="5">
    <source>
        <dbReference type="EMBL" id="KAK1349205.1"/>
    </source>
</evidence>
<reference evidence="5" key="2">
    <citation type="submission" date="2023-05" db="EMBL/GenBank/DDBJ databases">
        <authorList>
            <person name="Schelkunov M.I."/>
        </authorList>
    </citation>
    <scope>NUCLEOTIDE SEQUENCE</scope>
    <source>
        <strain evidence="5">Hsosn_3</strain>
        <tissue evidence="5">Leaf</tissue>
    </source>
</reference>
<accession>A0AAD8GMF7</accession>
<dbReference type="CDD" id="cd05804">
    <property type="entry name" value="StaR_like"/>
    <property type="match status" value="1"/>
</dbReference>
<evidence type="ECO:0000256" key="2">
    <source>
        <dbReference type="ARBA" id="ARBA00019992"/>
    </source>
</evidence>
<evidence type="ECO:0000256" key="3">
    <source>
        <dbReference type="ARBA" id="ARBA00022737"/>
    </source>
</evidence>
<sequence length="501" mass="57434">MTEHKQVKLDRWGYEINTISDSCISSINAYYHQVLSYGRSRSVIVEASQQDPSCVLANILTAHYYASSSNPSLSSAHLEAAKAHLDHATSYEKAVFDALTYLMTPDRDDDVAVNLHSKLLKDFPKDMVSLKRAQVLCFYMGRPDLSLELVEQVLPVNEQENYIYGMLAFPLLELGRMADAEKAARKGLEINKEDPWVHHAICHVLQFECRFKEAVEFMKDHSQSWNALSSFMITHNWWHVALCYLEGQSSIEKVLEVYDCFIWKELERCDATAAEVYLNALGLLLRVYLRGRISEFSDSLKILAERLTDKQFWHLEWHLDLLILWALACTGKQSDAENLFEGLKCRMSGMTKKKQQIMQRGIELAEAMYRYGKGDSELALELLGSEFNASNYKMIGASEEQLDVFNEMWYIMLLNTGRAKEAISVIELQLQKREAAPFLWYFLEKAYSELGRSKEAADAGAKGRALELACAFDQEKAYSELGMSQKAIADEYRAKYRDYKF</sequence>
<keyword evidence="7" id="KW-1185">Reference proteome</keyword>
<dbReference type="Proteomes" id="UP001237642">
    <property type="component" value="Unassembled WGS sequence"/>
</dbReference>
<dbReference type="SUPFAM" id="SSF48452">
    <property type="entry name" value="TPR-like"/>
    <property type="match status" value="1"/>
</dbReference>